<dbReference type="EMBL" id="JNBR01001648">
    <property type="protein sequence ID" value="OQR85588.1"/>
    <property type="molecule type" value="Genomic_DNA"/>
</dbReference>
<keyword evidence="2" id="KW-1185">Reference proteome</keyword>
<gene>
    <name evidence="1" type="ORF">ACHHYP_11652</name>
</gene>
<evidence type="ECO:0000313" key="1">
    <source>
        <dbReference type="EMBL" id="OQR85588.1"/>
    </source>
</evidence>
<comment type="caution">
    <text evidence="1">The sequence shown here is derived from an EMBL/GenBank/DDBJ whole genome shotgun (WGS) entry which is preliminary data.</text>
</comment>
<reference evidence="1 2" key="1">
    <citation type="journal article" date="2014" name="Genome Biol. Evol.">
        <title>The secreted proteins of Achlya hypogyna and Thraustotheca clavata identify the ancestral oomycete secretome and reveal gene acquisitions by horizontal gene transfer.</title>
        <authorList>
            <person name="Misner I."/>
            <person name="Blouin N."/>
            <person name="Leonard G."/>
            <person name="Richards T.A."/>
            <person name="Lane C.E."/>
        </authorList>
    </citation>
    <scope>NUCLEOTIDE SEQUENCE [LARGE SCALE GENOMIC DNA]</scope>
    <source>
        <strain evidence="1 2">ATCC 48635</strain>
    </source>
</reference>
<evidence type="ECO:0000313" key="2">
    <source>
        <dbReference type="Proteomes" id="UP000243579"/>
    </source>
</evidence>
<protein>
    <submittedName>
        <fullName evidence="1">Uncharacterized protein</fullName>
    </submittedName>
</protein>
<dbReference type="Proteomes" id="UP000243579">
    <property type="component" value="Unassembled WGS sequence"/>
</dbReference>
<name>A0A1V9YIP5_ACHHY</name>
<organism evidence="1 2">
    <name type="scientific">Achlya hypogyna</name>
    <name type="common">Oomycete</name>
    <name type="synonym">Protoachlya hypogyna</name>
    <dbReference type="NCBI Taxonomy" id="1202772"/>
    <lineage>
        <taxon>Eukaryota</taxon>
        <taxon>Sar</taxon>
        <taxon>Stramenopiles</taxon>
        <taxon>Oomycota</taxon>
        <taxon>Saprolegniomycetes</taxon>
        <taxon>Saprolegniales</taxon>
        <taxon>Achlyaceae</taxon>
        <taxon>Achlya</taxon>
    </lineage>
</organism>
<dbReference type="AlphaFoldDB" id="A0A1V9YIP5"/>
<sequence>MATTPLLRNFLDMRQHIESTDDLLARQRANDLHHVRRLQADLYRLGGYTPAVQQLARMKFRKQEMQYRATMPHALRHAPDGANPH</sequence>
<accession>A0A1V9YIP5</accession>
<proteinExistence type="predicted"/>